<gene>
    <name evidence="3" type="ORF">NP493_2135g00010</name>
</gene>
<proteinExistence type="predicted"/>
<dbReference type="Proteomes" id="UP001209878">
    <property type="component" value="Unassembled WGS sequence"/>
</dbReference>
<reference evidence="3" key="1">
    <citation type="journal article" date="2023" name="Mol. Biol. Evol.">
        <title>Third-Generation Sequencing Reveals the Adaptive Role of the Epigenome in Three Deep-Sea Polychaetes.</title>
        <authorList>
            <person name="Perez M."/>
            <person name="Aroh O."/>
            <person name="Sun Y."/>
            <person name="Lan Y."/>
            <person name="Juniper S.K."/>
            <person name="Young C.R."/>
            <person name="Angers B."/>
            <person name="Qian P.Y."/>
        </authorList>
    </citation>
    <scope>NUCLEOTIDE SEQUENCE</scope>
    <source>
        <strain evidence="3">R07B-5</strain>
    </source>
</reference>
<accession>A0AAD9JLR4</accession>
<name>A0AAD9JLR4_RIDPI</name>
<protein>
    <submittedName>
        <fullName evidence="3">Uncharacterized protein</fullName>
    </submittedName>
</protein>
<keyword evidence="2" id="KW-0472">Membrane</keyword>
<organism evidence="3 4">
    <name type="scientific">Ridgeia piscesae</name>
    <name type="common">Tubeworm</name>
    <dbReference type="NCBI Taxonomy" id="27915"/>
    <lineage>
        <taxon>Eukaryota</taxon>
        <taxon>Metazoa</taxon>
        <taxon>Spiralia</taxon>
        <taxon>Lophotrochozoa</taxon>
        <taxon>Annelida</taxon>
        <taxon>Polychaeta</taxon>
        <taxon>Sedentaria</taxon>
        <taxon>Canalipalpata</taxon>
        <taxon>Sabellida</taxon>
        <taxon>Siboglinidae</taxon>
        <taxon>Ridgeia</taxon>
    </lineage>
</organism>
<keyword evidence="2" id="KW-0812">Transmembrane</keyword>
<keyword evidence="4" id="KW-1185">Reference proteome</keyword>
<sequence>MLFILFDPILVSEPYSTCIRPDWQNYKDCQINLALGGTKPYCQSPPARDPATTTTLTTTKPVTTTTTTHHPENTSTEGHSTTKAGKTLDKSSSTGITIGLALGIAVAVIILAVFVIIVIHR</sequence>
<evidence type="ECO:0000256" key="2">
    <source>
        <dbReference type="SAM" id="Phobius"/>
    </source>
</evidence>
<comment type="caution">
    <text evidence="3">The sequence shown here is derived from an EMBL/GenBank/DDBJ whole genome shotgun (WGS) entry which is preliminary data.</text>
</comment>
<feature type="compositionally biased region" description="Polar residues" evidence="1">
    <location>
        <begin position="73"/>
        <end position="90"/>
    </location>
</feature>
<dbReference type="AlphaFoldDB" id="A0AAD9JLR4"/>
<keyword evidence="2" id="KW-1133">Transmembrane helix</keyword>
<evidence type="ECO:0000313" key="3">
    <source>
        <dbReference type="EMBL" id="KAK2154798.1"/>
    </source>
</evidence>
<evidence type="ECO:0000313" key="4">
    <source>
        <dbReference type="Proteomes" id="UP001209878"/>
    </source>
</evidence>
<evidence type="ECO:0000256" key="1">
    <source>
        <dbReference type="SAM" id="MobiDB-lite"/>
    </source>
</evidence>
<feature type="transmembrane region" description="Helical" evidence="2">
    <location>
        <begin position="96"/>
        <end position="119"/>
    </location>
</feature>
<dbReference type="EMBL" id="JAODUO010002135">
    <property type="protein sequence ID" value="KAK2154798.1"/>
    <property type="molecule type" value="Genomic_DNA"/>
</dbReference>
<feature type="compositionally biased region" description="Low complexity" evidence="1">
    <location>
        <begin position="52"/>
        <end position="68"/>
    </location>
</feature>
<feature type="region of interest" description="Disordered" evidence="1">
    <location>
        <begin position="44"/>
        <end position="90"/>
    </location>
</feature>